<dbReference type="SUPFAM" id="SSF50037">
    <property type="entry name" value="C-terminal domain of transcriptional repressors"/>
    <property type="match status" value="1"/>
</dbReference>
<protein>
    <submittedName>
        <fullName evidence="3">Iron transporter FeoA</fullName>
    </submittedName>
</protein>
<reference evidence="3 4" key="1">
    <citation type="submission" date="2015-10" db="EMBL/GenBank/DDBJ databases">
        <title>Draft Genome Sequence of Chlorobium limicola strain Frasassi Growing under Artificial Lighting in the Frasassi Cave System.</title>
        <authorList>
            <person name="Mansor M."/>
            <person name="Macalady J."/>
        </authorList>
    </citation>
    <scope>NUCLEOTIDE SEQUENCE [LARGE SCALE GENOMIC DNA]</scope>
    <source>
        <strain evidence="3 4">Frasassi</strain>
    </source>
</reference>
<name>A0A101JRS2_CHLLI</name>
<evidence type="ECO:0000256" key="1">
    <source>
        <dbReference type="ARBA" id="ARBA00023004"/>
    </source>
</evidence>
<dbReference type="GO" id="GO:0046914">
    <property type="term" value="F:transition metal ion binding"/>
    <property type="evidence" value="ECO:0007669"/>
    <property type="project" value="InterPro"/>
</dbReference>
<organism evidence="3 4">
    <name type="scientific">Chlorobium limicola</name>
    <dbReference type="NCBI Taxonomy" id="1092"/>
    <lineage>
        <taxon>Bacteria</taxon>
        <taxon>Pseudomonadati</taxon>
        <taxon>Chlorobiota</taxon>
        <taxon>Chlorobiia</taxon>
        <taxon>Chlorobiales</taxon>
        <taxon>Chlorobiaceae</taxon>
        <taxon>Chlorobium/Pelodictyon group</taxon>
        <taxon>Chlorobium</taxon>
    </lineage>
</organism>
<dbReference type="InterPro" id="IPR008988">
    <property type="entry name" value="Transcriptional_repressor_C"/>
</dbReference>
<dbReference type="Gene3D" id="2.30.30.90">
    <property type="match status" value="1"/>
</dbReference>
<dbReference type="PANTHER" id="PTHR42954:SF2">
    <property type="entry name" value="FE(2+) TRANSPORT PROTEIN A"/>
    <property type="match status" value="1"/>
</dbReference>
<dbReference type="PANTHER" id="PTHR42954">
    <property type="entry name" value="FE(2+) TRANSPORT PROTEIN A"/>
    <property type="match status" value="1"/>
</dbReference>
<dbReference type="SMART" id="SM00899">
    <property type="entry name" value="FeoA"/>
    <property type="match status" value="1"/>
</dbReference>
<dbReference type="InterPro" id="IPR007167">
    <property type="entry name" value="Fe-transptr_FeoA-like"/>
</dbReference>
<dbReference type="InterPro" id="IPR038157">
    <property type="entry name" value="FeoA_core_dom"/>
</dbReference>
<evidence type="ECO:0000313" key="4">
    <source>
        <dbReference type="Proteomes" id="UP000053937"/>
    </source>
</evidence>
<dbReference type="EMBL" id="LMBR01000044">
    <property type="protein sequence ID" value="KUL31786.1"/>
    <property type="molecule type" value="Genomic_DNA"/>
</dbReference>
<dbReference type="AlphaFoldDB" id="A0A101JRS2"/>
<comment type="caution">
    <text evidence="3">The sequence shown here is derived from an EMBL/GenBank/DDBJ whole genome shotgun (WGS) entry which is preliminary data.</text>
</comment>
<evidence type="ECO:0000313" key="3">
    <source>
        <dbReference type="EMBL" id="KUL31786.1"/>
    </source>
</evidence>
<evidence type="ECO:0000259" key="2">
    <source>
        <dbReference type="SMART" id="SM00899"/>
    </source>
</evidence>
<dbReference type="Pfam" id="PF04023">
    <property type="entry name" value="FeoA"/>
    <property type="match status" value="1"/>
</dbReference>
<feature type="domain" description="Ferrous iron transporter FeoA-like" evidence="2">
    <location>
        <begin position="1"/>
        <end position="73"/>
    </location>
</feature>
<sequence>MNLSELKKGQAGRVLRIEAVPALRKRLIDMGVLAGEVIRVEGVAPFGDPMEVLVRNYRLSLRKHEVEGILVEEVQ</sequence>
<keyword evidence="4" id="KW-1185">Reference proteome</keyword>
<accession>A0A101JRS2</accession>
<proteinExistence type="predicted"/>
<gene>
    <name evidence="3" type="ORF">ASB62_02360</name>
</gene>
<keyword evidence="1" id="KW-0408">Iron</keyword>
<dbReference type="InterPro" id="IPR052713">
    <property type="entry name" value="FeoA"/>
</dbReference>
<dbReference type="RefSeq" id="WP_059138453.1">
    <property type="nucleotide sequence ID" value="NZ_LMBR01000044.1"/>
</dbReference>
<dbReference type="OrthoDB" id="9811076at2"/>
<dbReference type="Proteomes" id="UP000053937">
    <property type="component" value="Unassembled WGS sequence"/>
</dbReference>